<reference evidence="2 3" key="1">
    <citation type="journal article" date="2013" name="Genome Announc.">
        <title>Draft Genome Sequence of Cyclobacterium qasimii Strain M12-11BT, Isolated from Arctic Marine Sediment.</title>
        <authorList>
            <person name="Shivaji S."/>
            <person name="Ara S."/>
            <person name="Singh A."/>
            <person name="Kumar Pinnaka A."/>
        </authorList>
    </citation>
    <scope>NUCLEOTIDE SEQUENCE [LARGE SCALE GENOMIC DNA]</scope>
    <source>
        <strain evidence="2 3">M12-11B</strain>
    </source>
</reference>
<name>S7VBF4_9BACT</name>
<dbReference type="STRING" id="641524.ADICYQ_4158"/>
<protein>
    <submittedName>
        <fullName evidence="2">Uncharacterized protein</fullName>
    </submittedName>
</protein>
<accession>S7VBF4</accession>
<evidence type="ECO:0000313" key="2">
    <source>
        <dbReference type="EMBL" id="EPR66897.1"/>
    </source>
</evidence>
<proteinExistence type="predicted"/>
<dbReference type="EMBL" id="ATNM01000139">
    <property type="protein sequence ID" value="EPR66897.1"/>
    <property type="molecule type" value="Genomic_DNA"/>
</dbReference>
<dbReference type="PATRIC" id="fig|641524.5.peg.4125"/>
<comment type="caution">
    <text evidence="2">The sequence shown here is derived from an EMBL/GenBank/DDBJ whole genome shotgun (WGS) entry which is preliminary data.</text>
</comment>
<gene>
    <name evidence="2" type="ORF">ADICYQ_4158</name>
</gene>
<feature type="signal peptide" evidence="1">
    <location>
        <begin position="1"/>
        <end position="18"/>
    </location>
</feature>
<dbReference type="AlphaFoldDB" id="S7VBF4"/>
<feature type="chain" id="PRO_5004558174" evidence="1">
    <location>
        <begin position="19"/>
        <end position="218"/>
    </location>
</feature>
<dbReference type="Proteomes" id="UP000014974">
    <property type="component" value="Unassembled WGS sequence"/>
</dbReference>
<sequence>MRSFLLLLAVFSSFSLNAQQILPENWDPVAQGNKVLERLVKVTAPEVKGAHDAEFVLVDDYAYIVAEVNDLQPGESGNWDFIYSAMSIVNLKTLETEKIIPFARSEQSFENVTLPKGQCWIPRIIQKDKKTLRIYFVSELSGENAHSQVWYIDYNLRSGSFSKKIYKVKLKQPPVNWILPLKTFIGMPKPMALIKSRLDTVPIFLIPSKNLTGKPILP</sequence>
<evidence type="ECO:0000256" key="1">
    <source>
        <dbReference type="SAM" id="SignalP"/>
    </source>
</evidence>
<keyword evidence="1" id="KW-0732">Signal</keyword>
<organism evidence="2 3">
    <name type="scientific">Cyclobacterium qasimii M12-11B</name>
    <dbReference type="NCBI Taxonomy" id="641524"/>
    <lineage>
        <taxon>Bacteria</taxon>
        <taxon>Pseudomonadati</taxon>
        <taxon>Bacteroidota</taxon>
        <taxon>Cytophagia</taxon>
        <taxon>Cytophagales</taxon>
        <taxon>Cyclobacteriaceae</taxon>
        <taxon>Cyclobacterium</taxon>
    </lineage>
</organism>
<dbReference type="RefSeq" id="WP_020891162.1">
    <property type="nucleotide sequence ID" value="NZ_ATNM01000139.1"/>
</dbReference>
<evidence type="ECO:0000313" key="3">
    <source>
        <dbReference type="Proteomes" id="UP000014974"/>
    </source>
</evidence>